<feature type="domain" description="Helix-turn-helix" evidence="1">
    <location>
        <begin position="10"/>
        <end position="61"/>
    </location>
</feature>
<dbReference type="OrthoDB" id="8455288at2"/>
<dbReference type="HOGENOM" id="CLU_140176_15_3_6"/>
<dbReference type="RefSeq" id="WP_011628387.1">
    <property type="nucleotide sequence ID" value="NC_008340.1"/>
</dbReference>
<dbReference type="AlphaFoldDB" id="Q0AAZ5"/>
<organism evidence="2 3">
    <name type="scientific">Alkalilimnicola ehrlichii (strain ATCC BAA-1101 / DSM 17681 / MLHE-1)</name>
    <dbReference type="NCBI Taxonomy" id="187272"/>
    <lineage>
        <taxon>Bacteria</taxon>
        <taxon>Pseudomonadati</taxon>
        <taxon>Pseudomonadota</taxon>
        <taxon>Gammaproteobacteria</taxon>
        <taxon>Chromatiales</taxon>
        <taxon>Ectothiorhodospiraceae</taxon>
        <taxon>Alkalilimnicola</taxon>
    </lineage>
</organism>
<name>Q0AAZ5_ALKEH</name>
<sequence length="66" mass="7538">MTATAQQTTYLSLRQITERYNVHKSTAWRWVAAGRFPKPVKLSPGCTRWKLSDLEQWEAEQAGEGA</sequence>
<dbReference type="Proteomes" id="UP000001962">
    <property type="component" value="Chromosome"/>
</dbReference>
<accession>Q0AAZ5</accession>
<dbReference type="EMBL" id="CP000453">
    <property type="protein sequence ID" value="ABI55992.1"/>
    <property type="molecule type" value="Genomic_DNA"/>
</dbReference>
<dbReference type="Pfam" id="PF12728">
    <property type="entry name" value="HTH_17"/>
    <property type="match status" value="1"/>
</dbReference>
<reference evidence="3" key="1">
    <citation type="submission" date="2006-08" db="EMBL/GenBank/DDBJ databases">
        <title>Complete sequence of Alkalilimnicola ehrilichei MLHE-1.</title>
        <authorList>
            <person name="Copeland A."/>
            <person name="Lucas S."/>
            <person name="Lapidus A."/>
            <person name="Barry K."/>
            <person name="Detter J.C."/>
            <person name="Glavina del Rio T."/>
            <person name="Hammon N."/>
            <person name="Israni S."/>
            <person name="Dalin E."/>
            <person name="Tice H."/>
            <person name="Pitluck S."/>
            <person name="Sims D."/>
            <person name="Brettin T."/>
            <person name="Bruce D."/>
            <person name="Han C."/>
            <person name="Tapia R."/>
            <person name="Gilna P."/>
            <person name="Schmutz J."/>
            <person name="Larimer F."/>
            <person name="Land M."/>
            <person name="Hauser L."/>
            <person name="Kyrpides N."/>
            <person name="Mikhailova N."/>
            <person name="Oremland R.S."/>
            <person name="Hoeft S.E."/>
            <person name="Switzer-Blum J."/>
            <person name="Kulp T."/>
            <person name="King G."/>
            <person name="Tabita R."/>
            <person name="Witte B."/>
            <person name="Santini J.M."/>
            <person name="Basu P."/>
            <person name="Hollibaugh J.T."/>
            <person name="Xie G."/>
            <person name="Stolz J.F."/>
            <person name="Richardson P."/>
        </authorList>
    </citation>
    <scope>NUCLEOTIDE SEQUENCE [LARGE SCALE GENOMIC DNA]</scope>
    <source>
        <strain evidence="3">ATCC BAA-1101 / DSM 17681 / MLHE-1</strain>
    </source>
</reference>
<gene>
    <name evidence="2" type="ordered locus">Mlg_0638</name>
</gene>
<evidence type="ECO:0000313" key="3">
    <source>
        <dbReference type="Proteomes" id="UP000001962"/>
    </source>
</evidence>
<dbReference type="eggNOG" id="COG3311">
    <property type="taxonomic scope" value="Bacteria"/>
</dbReference>
<dbReference type="InterPro" id="IPR009061">
    <property type="entry name" value="DNA-bd_dom_put_sf"/>
</dbReference>
<proteinExistence type="predicted"/>
<protein>
    <submittedName>
        <fullName evidence="2">Phage transcriptional regulator, AlpA</fullName>
    </submittedName>
</protein>
<dbReference type="Gene3D" id="1.10.238.160">
    <property type="match status" value="1"/>
</dbReference>
<dbReference type="SUPFAM" id="SSF46955">
    <property type="entry name" value="Putative DNA-binding domain"/>
    <property type="match status" value="1"/>
</dbReference>
<dbReference type="KEGG" id="aeh:Mlg_0638"/>
<keyword evidence="3" id="KW-1185">Reference proteome</keyword>
<evidence type="ECO:0000313" key="2">
    <source>
        <dbReference type="EMBL" id="ABI55992.1"/>
    </source>
</evidence>
<dbReference type="InterPro" id="IPR041657">
    <property type="entry name" value="HTH_17"/>
</dbReference>
<evidence type="ECO:0000259" key="1">
    <source>
        <dbReference type="Pfam" id="PF12728"/>
    </source>
</evidence>